<evidence type="ECO:0000256" key="1">
    <source>
        <dbReference type="SAM" id="MobiDB-lite"/>
    </source>
</evidence>
<dbReference type="EMBL" id="VDCV01000011">
    <property type="protein sequence ID" value="KAB5534907.1"/>
    <property type="molecule type" value="Genomic_DNA"/>
</dbReference>
<comment type="caution">
    <text evidence="2">The sequence shown here is derived from an EMBL/GenBank/DDBJ whole genome shotgun (WGS) entry which is preliminary data.</text>
</comment>
<dbReference type="AlphaFoldDB" id="A0A5N5KWT9"/>
<organism evidence="2 3">
    <name type="scientific">Salix brachista</name>
    <dbReference type="NCBI Taxonomy" id="2182728"/>
    <lineage>
        <taxon>Eukaryota</taxon>
        <taxon>Viridiplantae</taxon>
        <taxon>Streptophyta</taxon>
        <taxon>Embryophyta</taxon>
        <taxon>Tracheophyta</taxon>
        <taxon>Spermatophyta</taxon>
        <taxon>Magnoliopsida</taxon>
        <taxon>eudicotyledons</taxon>
        <taxon>Gunneridae</taxon>
        <taxon>Pentapetalae</taxon>
        <taxon>rosids</taxon>
        <taxon>fabids</taxon>
        <taxon>Malpighiales</taxon>
        <taxon>Salicaceae</taxon>
        <taxon>Saliceae</taxon>
        <taxon>Salix</taxon>
    </lineage>
</organism>
<name>A0A5N5KWT9_9ROSI</name>
<proteinExistence type="predicted"/>
<accession>A0A5N5KWT9</accession>
<protein>
    <submittedName>
        <fullName evidence="2">Uncharacterized protein</fullName>
    </submittedName>
</protein>
<evidence type="ECO:0000313" key="3">
    <source>
        <dbReference type="Proteomes" id="UP000326939"/>
    </source>
</evidence>
<dbReference type="PANTHER" id="PTHR34361">
    <property type="entry name" value="OS08G0157800 PROTEIN"/>
    <property type="match status" value="1"/>
</dbReference>
<dbReference type="Proteomes" id="UP000326939">
    <property type="component" value="Chromosome 11"/>
</dbReference>
<gene>
    <name evidence="2" type="ORF">DKX38_017993</name>
</gene>
<dbReference type="PANTHER" id="PTHR34361:SF6">
    <property type="entry name" value="POX DOMAIN-CONTAINING PROTEIN"/>
    <property type="match status" value="1"/>
</dbReference>
<keyword evidence="3" id="KW-1185">Reference proteome</keyword>
<sequence length="1113" mass="121480">MASYTKRGPVSRLSPLAKPFILNTPKNSSSALNPSLQDTSLSPSTSRLAQSFSSFRVEGDSFSCYSLYPSRVYQSSDDFGLFTESKSDLDALPESKSAELGYKAHKSGDHQEILHWKDNHGGLSLSNDDSTKQGHKLFILSAGSPTEGLKLRAETSDYVCRKFSGISRNDEVRPNSIRQIETQYVSFSAVKSRPISSKFSTPSDLHSSSLVQDPQSGVPAISWSSNDSDLSYSERRFSQQLSACTDKVHVSPSSDDIPLRALDPVSLGAGSSYSPFNHALSQNLDSDGHGGVRKNGMFCYSLDSLIDADVNKSKEVLHDKVLTDKSKGKMSKPVTQEVMEPLSMAKSELRITCPSHPIELSSKSLGVKDSDPFGDSSEITNENDSDLDSPCWKGKHIANQSTCEVSGPDNFQHLKSARAACSNLNPLAPHFFPSSGKQKLNYRGTDCEGDDCLTFQKTESPAVCLFSTEQTLKKTITAGSSSSDHSSITETHCSIDMPVPNKEYELLTNSSSIPMLNSSCVVQPSIMEDYFTSNGQLLTGQKIVGSGKVIEDAVPNGSSSVSLLASEHVRPKSTRQMDTQHVLFSAVMSRPISSKFSTSSDVHSSAIVQDPHSGVPAISWSSNDSDIACFERRFSEQLDVCAAKGNAPSSSDSNPLCALESVSLGAGTSYSPYNHAWSQNLDSDGHDGVSKNDTFWYSLDSLIDRHATVDKSKEFCHDEALIDKSKEVFHGEVLIDKSKGKMSKPVTQEVMEPLSMEKSEPQITCSSRPIELSSKSFGVKDSDPFGNSSEITNENDFDLDSPCWKGKLRADQSTCEVCRPDNFQHLKSDQAACSNLNPLAPHFFPSCGKQKVNYQGTECEGDDCLTFQKSESSAVCLFSTEQTLKKTVTAGSSSSDQSSITETHCYIDMHVPNKEYELLTNSRSSMLNSSCVVQPSIPEDYFISNGQLLTGQKVRGHGKVIEDAVPNGSTSLSLLASEHVISSSSHRVGVSSALSETHGLVTKPLCTPPKLDIQIVVKTMNQMSELLMQNCTNDSDSLNEHEHDIMKRIVYNLNACIGKRVREHTLTSESIHPRNSYRVMKSADLNKCWNMELQAKRAEAVIVSHELGHQNKA</sequence>
<feature type="region of interest" description="Disordered" evidence="1">
    <location>
        <begin position="24"/>
        <end position="43"/>
    </location>
</feature>
<evidence type="ECO:0000313" key="2">
    <source>
        <dbReference type="EMBL" id="KAB5534907.1"/>
    </source>
</evidence>
<reference evidence="3" key="1">
    <citation type="journal article" date="2019" name="Gigascience">
        <title>De novo genome assembly of the endangered Acer yangbiense, a plant species with extremely small populations endemic to Yunnan Province, China.</title>
        <authorList>
            <person name="Yang J."/>
            <person name="Wariss H.M."/>
            <person name="Tao L."/>
            <person name="Zhang R."/>
            <person name="Yun Q."/>
            <person name="Hollingsworth P."/>
            <person name="Dao Z."/>
            <person name="Luo G."/>
            <person name="Guo H."/>
            <person name="Ma Y."/>
            <person name="Sun W."/>
        </authorList>
    </citation>
    <scope>NUCLEOTIDE SEQUENCE [LARGE SCALE GENOMIC DNA]</scope>
    <source>
        <strain evidence="3">cv. br00</strain>
    </source>
</reference>